<dbReference type="InterPro" id="IPR005467">
    <property type="entry name" value="His_kinase_dom"/>
</dbReference>
<dbReference type="Gene3D" id="1.10.287.130">
    <property type="match status" value="1"/>
</dbReference>
<dbReference type="InterPro" id="IPR003594">
    <property type="entry name" value="HATPase_dom"/>
</dbReference>
<evidence type="ECO:0000256" key="1">
    <source>
        <dbReference type="ARBA" id="ARBA00000085"/>
    </source>
</evidence>
<dbReference type="InterPro" id="IPR050736">
    <property type="entry name" value="Sensor_HK_Regulatory"/>
</dbReference>
<evidence type="ECO:0000256" key="3">
    <source>
        <dbReference type="ARBA" id="ARBA00012438"/>
    </source>
</evidence>
<organism evidence="8 9">
    <name type="scientific">Promicromonospora iranensis</name>
    <dbReference type="NCBI Taxonomy" id="1105144"/>
    <lineage>
        <taxon>Bacteria</taxon>
        <taxon>Bacillati</taxon>
        <taxon>Actinomycetota</taxon>
        <taxon>Actinomycetes</taxon>
        <taxon>Micrococcales</taxon>
        <taxon>Promicromonosporaceae</taxon>
        <taxon>Promicromonospora</taxon>
    </lineage>
</organism>
<dbReference type="PROSITE" id="PS50109">
    <property type="entry name" value="HIS_KIN"/>
    <property type="match status" value="1"/>
</dbReference>
<keyword evidence="4" id="KW-0808">Transferase</keyword>
<name>A0ABU2CH18_9MICO</name>
<dbReference type="SMART" id="SM00387">
    <property type="entry name" value="HATPase_c"/>
    <property type="match status" value="1"/>
</dbReference>
<comment type="subcellular location">
    <subcellularLocation>
        <location evidence="2">Cell membrane</location>
    </subcellularLocation>
</comment>
<dbReference type="Gene3D" id="3.30.565.10">
    <property type="entry name" value="Histidine kinase-like ATPase, C-terminal domain"/>
    <property type="match status" value="1"/>
</dbReference>
<dbReference type="CDD" id="cd00082">
    <property type="entry name" value="HisKA"/>
    <property type="match status" value="1"/>
</dbReference>
<dbReference type="PANTHER" id="PTHR43711:SF1">
    <property type="entry name" value="HISTIDINE KINASE 1"/>
    <property type="match status" value="1"/>
</dbReference>
<dbReference type="Pfam" id="PF00512">
    <property type="entry name" value="HisKA"/>
    <property type="match status" value="1"/>
</dbReference>
<evidence type="ECO:0000256" key="2">
    <source>
        <dbReference type="ARBA" id="ARBA00004236"/>
    </source>
</evidence>
<dbReference type="RefSeq" id="WP_274992481.1">
    <property type="nucleotide sequence ID" value="NZ_JAJQQP010000002.1"/>
</dbReference>
<protein>
    <recommendedName>
        <fullName evidence="3">histidine kinase</fullName>
        <ecNumber evidence="3">2.7.13.3</ecNumber>
    </recommendedName>
</protein>
<gene>
    <name evidence="8" type="ORF">J2S48_000148</name>
</gene>
<dbReference type="InterPro" id="IPR003661">
    <property type="entry name" value="HisK_dim/P_dom"/>
</dbReference>
<dbReference type="SMART" id="SM00388">
    <property type="entry name" value="HisKA"/>
    <property type="match status" value="1"/>
</dbReference>
<keyword evidence="5 8" id="KW-0418">Kinase</keyword>
<evidence type="ECO:0000313" key="9">
    <source>
        <dbReference type="Proteomes" id="UP001183585"/>
    </source>
</evidence>
<dbReference type="SUPFAM" id="SSF55874">
    <property type="entry name" value="ATPase domain of HSP90 chaperone/DNA topoisomerase II/histidine kinase"/>
    <property type="match status" value="1"/>
</dbReference>
<evidence type="ECO:0000256" key="4">
    <source>
        <dbReference type="ARBA" id="ARBA00022679"/>
    </source>
</evidence>
<comment type="caution">
    <text evidence="8">The sequence shown here is derived from an EMBL/GenBank/DDBJ whole genome shotgun (WGS) entry which is preliminary data.</text>
</comment>
<reference evidence="8 9" key="1">
    <citation type="submission" date="2023-07" db="EMBL/GenBank/DDBJ databases">
        <title>Sequencing the genomes of 1000 actinobacteria strains.</title>
        <authorList>
            <person name="Klenk H.-P."/>
        </authorList>
    </citation>
    <scope>NUCLEOTIDE SEQUENCE [LARGE SCALE GENOMIC DNA]</scope>
    <source>
        <strain evidence="8 9">DSM 45554</strain>
    </source>
</reference>
<sequence length="248" mass="25480">MTPRSPDDLADVVGHELRSPLTSVLGYAQLLGADTLTEEQRHYVAVIERNGRRLLRLIDEVLVSAQLSAGEFSVARRDVDLAGVVRTCGDELGPAARGAGVSLTVTAPGPAHVSGDRELLAQLVTSLLDGALKRTQRGGAVTVRVTTRAATPETTPEVVIEVADTGAGLGPEELDRLGVRLYRSRGVEGGVEDGTGGALGIGVGLPVARAITDAHGGTLRADSPSGAGTTVTVILAKCSATRDGSTPH</sequence>
<feature type="domain" description="Histidine kinase" evidence="7">
    <location>
        <begin position="12"/>
        <end position="239"/>
    </location>
</feature>
<dbReference type="Pfam" id="PF02518">
    <property type="entry name" value="HATPase_c"/>
    <property type="match status" value="1"/>
</dbReference>
<dbReference type="EMBL" id="JAVDYE010000001">
    <property type="protein sequence ID" value="MDR7380633.1"/>
    <property type="molecule type" value="Genomic_DNA"/>
</dbReference>
<dbReference type="InterPro" id="IPR036890">
    <property type="entry name" value="HATPase_C_sf"/>
</dbReference>
<dbReference type="EC" id="2.7.13.3" evidence="3"/>
<dbReference type="PANTHER" id="PTHR43711">
    <property type="entry name" value="TWO-COMPONENT HISTIDINE KINASE"/>
    <property type="match status" value="1"/>
</dbReference>
<comment type="catalytic activity">
    <reaction evidence="1">
        <text>ATP + protein L-histidine = ADP + protein N-phospho-L-histidine.</text>
        <dbReference type="EC" id="2.7.13.3"/>
    </reaction>
</comment>
<evidence type="ECO:0000256" key="5">
    <source>
        <dbReference type="ARBA" id="ARBA00022777"/>
    </source>
</evidence>
<evidence type="ECO:0000256" key="6">
    <source>
        <dbReference type="ARBA" id="ARBA00023012"/>
    </source>
</evidence>
<evidence type="ECO:0000313" key="8">
    <source>
        <dbReference type="EMBL" id="MDR7380633.1"/>
    </source>
</evidence>
<evidence type="ECO:0000259" key="7">
    <source>
        <dbReference type="PROSITE" id="PS50109"/>
    </source>
</evidence>
<proteinExistence type="predicted"/>
<dbReference type="GO" id="GO:0016301">
    <property type="term" value="F:kinase activity"/>
    <property type="evidence" value="ECO:0007669"/>
    <property type="project" value="UniProtKB-KW"/>
</dbReference>
<dbReference type="InterPro" id="IPR036097">
    <property type="entry name" value="HisK_dim/P_sf"/>
</dbReference>
<keyword evidence="9" id="KW-1185">Reference proteome</keyword>
<dbReference type="Proteomes" id="UP001183585">
    <property type="component" value="Unassembled WGS sequence"/>
</dbReference>
<dbReference type="SUPFAM" id="SSF47384">
    <property type="entry name" value="Homodimeric domain of signal transducing histidine kinase"/>
    <property type="match status" value="1"/>
</dbReference>
<accession>A0ABU2CH18</accession>
<keyword evidence="6" id="KW-0902">Two-component regulatory system</keyword>